<evidence type="ECO:0000313" key="14">
    <source>
        <dbReference type="EMBL" id="NBC73011.1"/>
    </source>
</evidence>
<dbReference type="PRINTS" id="PR00067">
    <property type="entry name" value="CATALASE"/>
</dbReference>
<dbReference type="Pfam" id="PF06628">
    <property type="entry name" value="Catalase-rel"/>
    <property type="match status" value="1"/>
</dbReference>
<dbReference type="InterPro" id="IPR024711">
    <property type="entry name" value="Catalase_clade1/3"/>
</dbReference>
<feature type="active site" evidence="10">
    <location>
        <position position="85"/>
    </location>
</feature>
<dbReference type="Proteomes" id="UP000558113">
    <property type="component" value="Unassembled WGS sequence"/>
</dbReference>
<dbReference type="PANTHER" id="PTHR11465">
    <property type="entry name" value="CATALASE"/>
    <property type="match status" value="1"/>
</dbReference>
<evidence type="ECO:0000256" key="4">
    <source>
        <dbReference type="ARBA" id="ARBA00022559"/>
    </source>
</evidence>
<keyword evidence="6 11" id="KW-0479">Metal-binding</keyword>
<dbReference type="PIRSF" id="PIRSF038928">
    <property type="entry name" value="Catalase_clade1-3"/>
    <property type="match status" value="1"/>
</dbReference>
<evidence type="ECO:0000313" key="15">
    <source>
        <dbReference type="Proteomes" id="UP000558113"/>
    </source>
</evidence>
<gene>
    <name evidence="14" type="ORF">GT003_28970</name>
</gene>
<dbReference type="OrthoDB" id="9760293at2"/>
<dbReference type="SUPFAM" id="SSF56634">
    <property type="entry name" value="Heme-dependent catalase-like"/>
    <property type="match status" value="1"/>
</dbReference>
<evidence type="ECO:0000256" key="11">
    <source>
        <dbReference type="PIRSR" id="PIRSR038928-2"/>
    </source>
</evidence>
<dbReference type="RefSeq" id="WP_161704546.1">
    <property type="nucleotide sequence ID" value="NZ_JAAAMU010000025.1"/>
</dbReference>
<dbReference type="Pfam" id="PF00199">
    <property type="entry name" value="Catalase"/>
    <property type="match status" value="1"/>
</dbReference>
<dbReference type="GO" id="GO:0042744">
    <property type="term" value="P:hydrogen peroxide catabolic process"/>
    <property type="evidence" value="ECO:0007669"/>
    <property type="project" value="UniProtKB-KW"/>
</dbReference>
<evidence type="ECO:0000256" key="7">
    <source>
        <dbReference type="ARBA" id="ARBA00023002"/>
    </source>
</evidence>
<name>A0A7X4YWS6_9BACL</name>
<feature type="binding site" description="axial binding residue" evidence="11">
    <location>
        <position position="368"/>
    </location>
    <ligand>
        <name>heme</name>
        <dbReference type="ChEBI" id="CHEBI:30413"/>
    </ligand>
    <ligandPart>
        <name>Fe</name>
        <dbReference type="ChEBI" id="CHEBI:18248"/>
    </ligandPart>
</feature>
<organism evidence="14 15">
    <name type="scientific">Paenibacillus sacheonensis</name>
    <dbReference type="NCBI Taxonomy" id="742054"/>
    <lineage>
        <taxon>Bacteria</taxon>
        <taxon>Bacillati</taxon>
        <taxon>Bacillota</taxon>
        <taxon>Bacilli</taxon>
        <taxon>Bacillales</taxon>
        <taxon>Paenibacillaceae</taxon>
        <taxon>Paenibacillus</taxon>
    </lineage>
</organism>
<feature type="compositionally biased region" description="Low complexity" evidence="12">
    <location>
        <begin position="11"/>
        <end position="25"/>
    </location>
</feature>
<dbReference type="AlphaFoldDB" id="A0A7X4YWS6"/>
<keyword evidence="4 14" id="KW-0575">Peroxidase</keyword>
<dbReference type="EMBL" id="JAAAMU010000025">
    <property type="protein sequence ID" value="NBC73011.1"/>
    <property type="molecule type" value="Genomic_DNA"/>
</dbReference>
<evidence type="ECO:0000256" key="3">
    <source>
        <dbReference type="ARBA" id="ARBA00012314"/>
    </source>
</evidence>
<feature type="active site" evidence="10">
    <location>
        <position position="158"/>
    </location>
</feature>
<evidence type="ECO:0000256" key="1">
    <source>
        <dbReference type="ARBA" id="ARBA00001971"/>
    </source>
</evidence>
<evidence type="ECO:0000256" key="9">
    <source>
        <dbReference type="ARBA" id="ARBA00023324"/>
    </source>
</evidence>
<feature type="compositionally biased region" description="Polar residues" evidence="12">
    <location>
        <begin position="1"/>
        <end position="10"/>
    </location>
</feature>
<comment type="caution">
    <text evidence="14">The sequence shown here is derived from an EMBL/GenBank/DDBJ whole genome shotgun (WGS) entry which is preliminary data.</text>
</comment>
<dbReference type="GO" id="GO:0004096">
    <property type="term" value="F:catalase activity"/>
    <property type="evidence" value="ECO:0007669"/>
    <property type="project" value="UniProtKB-EC"/>
</dbReference>
<dbReference type="GO" id="GO:0020037">
    <property type="term" value="F:heme binding"/>
    <property type="evidence" value="ECO:0007669"/>
    <property type="project" value="InterPro"/>
</dbReference>
<dbReference type="Gene3D" id="2.40.180.10">
    <property type="entry name" value="Catalase core domain"/>
    <property type="match status" value="1"/>
</dbReference>
<dbReference type="GO" id="GO:0005737">
    <property type="term" value="C:cytoplasm"/>
    <property type="evidence" value="ECO:0007669"/>
    <property type="project" value="TreeGrafter"/>
</dbReference>
<evidence type="ECO:0000256" key="12">
    <source>
        <dbReference type="SAM" id="MobiDB-lite"/>
    </source>
</evidence>
<dbReference type="InterPro" id="IPR020835">
    <property type="entry name" value="Catalase_sf"/>
</dbReference>
<comment type="cofactor">
    <cofactor evidence="1 11">
        <name>heme</name>
        <dbReference type="ChEBI" id="CHEBI:30413"/>
    </cofactor>
</comment>
<evidence type="ECO:0000259" key="13">
    <source>
        <dbReference type="SMART" id="SM01060"/>
    </source>
</evidence>
<dbReference type="InterPro" id="IPR018028">
    <property type="entry name" value="Catalase"/>
</dbReference>
<dbReference type="InterPro" id="IPR011614">
    <property type="entry name" value="Catalase_core"/>
</dbReference>
<keyword evidence="8 11" id="KW-0408">Iron</keyword>
<dbReference type="GO" id="GO:0046872">
    <property type="term" value="F:metal ion binding"/>
    <property type="evidence" value="ECO:0007669"/>
    <property type="project" value="UniProtKB-KW"/>
</dbReference>
<keyword evidence="7 14" id="KW-0560">Oxidoreductase</keyword>
<feature type="region of interest" description="Disordered" evidence="12">
    <location>
        <begin position="1"/>
        <end position="60"/>
    </location>
</feature>
<dbReference type="InterPro" id="IPR010582">
    <property type="entry name" value="Catalase_immune_responsive"/>
</dbReference>
<accession>A0A7X4YWS6</accession>
<evidence type="ECO:0000256" key="2">
    <source>
        <dbReference type="ARBA" id="ARBA00005329"/>
    </source>
</evidence>
<comment type="similarity">
    <text evidence="2">Belongs to the catalase family.</text>
</comment>
<dbReference type="SMART" id="SM01060">
    <property type="entry name" value="Catalase"/>
    <property type="match status" value="1"/>
</dbReference>
<keyword evidence="9" id="KW-0376">Hydrogen peroxide</keyword>
<evidence type="ECO:0000256" key="8">
    <source>
        <dbReference type="ARBA" id="ARBA00023004"/>
    </source>
</evidence>
<evidence type="ECO:0000256" key="6">
    <source>
        <dbReference type="ARBA" id="ARBA00022723"/>
    </source>
</evidence>
<evidence type="ECO:0000256" key="5">
    <source>
        <dbReference type="ARBA" id="ARBA00022617"/>
    </source>
</evidence>
<dbReference type="GO" id="GO:0042542">
    <property type="term" value="P:response to hydrogen peroxide"/>
    <property type="evidence" value="ECO:0007669"/>
    <property type="project" value="TreeGrafter"/>
</dbReference>
<dbReference type="EC" id="1.11.1.6" evidence="3"/>
<sequence length="482" mass="53845">MDDVNETNLRSEAQQTQPSQQAQSTETHDVYHHHTQAAAKGTGDNSAALHSQTVGPRGPILEQDSKLHETLETFIHSKIIERPVHVKGNAAFGYFRTTHDMSAHTKLCFLQTPGQEVPVAVRFSLAGGNKGTPDTSRGIRGFATKFYSEQGVLDFIFNHIPVFTIRDPIRFPESIRALSPSPVNNLADPQLLWSFVARAPEMTHFLLWLFSDAGTVKSYRHLSGHSVNTYVWRNAEGVRKYVKYRWIPLAGLQYIDAVESARLGCENPDFAGQDLYDAIAAGGTVEYELCVQLMNPDDAAVLSYDPLDPTKVWDENFYPLQPVGRLYLNRNPDNYMEQVEKLAFSVSNLLDGAELSDDKILQGRANIYTDSQRRRIGPDFRNVPVNRQADWTPESQITSGEGRYVEGQLVRAELPKTDNFAQAGQFYRALDAMQQTHLVDNLSDALSLATAESQRVVLDYLCQASAALGERVESRIRQLAGS</sequence>
<feature type="compositionally biased region" description="Polar residues" evidence="12">
    <location>
        <begin position="43"/>
        <end position="54"/>
    </location>
</feature>
<keyword evidence="5 11" id="KW-0349">Heme</keyword>
<reference evidence="14 15" key="1">
    <citation type="submission" date="2020-01" db="EMBL/GenBank/DDBJ databases">
        <title>Paenibacillus soybeanensis sp. nov. isolated from the nodules of soybean (Glycine max(L.) Merr).</title>
        <authorList>
            <person name="Wang H."/>
        </authorList>
    </citation>
    <scope>NUCLEOTIDE SEQUENCE [LARGE SCALE GENOMIC DNA]</scope>
    <source>
        <strain evidence="14 15">DSM 23054</strain>
    </source>
</reference>
<evidence type="ECO:0000256" key="10">
    <source>
        <dbReference type="PIRSR" id="PIRSR038928-1"/>
    </source>
</evidence>
<protein>
    <recommendedName>
        <fullName evidence="3">catalase</fullName>
        <ecNumber evidence="3">1.11.1.6</ecNumber>
    </recommendedName>
</protein>
<keyword evidence="15" id="KW-1185">Reference proteome</keyword>
<proteinExistence type="inferred from homology"/>
<feature type="domain" description="Catalase core" evidence="13">
    <location>
        <begin position="35"/>
        <end position="413"/>
    </location>
</feature>
<dbReference type="PANTHER" id="PTHR11465:SF23">
    <property type="entry name" value="CATALASE-2"/>
    <property type="match status" value="1"/>
</dbReference>
<dbReference type="PROSITE" id="PS51402">
    <property type="entry name" value="CATALASE_3"/>
    <property type="match status" value="1"/>
</dbReference>